<evidence type="ECO:0000256" key="1">
    <source>
        <dbReference type="ARBA" id="ARBA00004123"/>
    </source>
</evidence>
<dbReference type="SMART" id="SM01030">
    <property type="entry name" value="BHD_1"/>
    <property type="match status" value="1"/>
</dbReference>
<feature type="compositionally biased region" description="Polar residues" evidence="6">
    <location>
        <begin position="694"/>
        <end position="707"/>
    </location>
</feature>
<dbReference type="PANTHER" id="PTHR12135:SF0">
    <property type="entry name" value="DNA REPAIR PROTEIN COMPLEMENTING XP-C CELLS"/>
    <property type="match status" value="1"/>
</dbReference>
<dbReference type="InterPro" id="IPR018327">
    <property type="entry name" value="BHD_2"/>
</dbReference>
<evidence type="ECO:0000259" key="8">
    <source>
        <dbReference type="SMART" id="SM01031"/>
    </source>
</evidence>
<dbReference type="AlphaFoldDB" id="A0A0C2WYH2"/>
<dbReference type="Pfam" id="PF10405">
    <property type="entry name" value="BHD_3"/>
    <property type="match status" value="1"/>
</dbReference>
<dbReference type="GO" id="GO:0005737">
    <property type="term" value="C:cytoplasm"/>
    <property type="evidence" value="ECO:0007669"/>
    <property type="project" value="TreeGrafter"/>
</dbReference>
<feature type="region of interest" description="Disordered" evidence="6">
    <location>
        <begin position="173"/>
        <end position="221"/>
    </location>
</feature>
<feature type="region of interest" description="Disordered" evidence="6">
    <location>
        <begin position="95"/>
        <end position="122"/>
    </location>
</feature>
<feature type="compositionally biased region" description="Basic and acidic residues" evidence="6">
    <location>
        <begin position="651"/>
        <end position="667"/>
    </location>
</feature>
<dbReference type="Gene3D" id="2.20.20.110">
    <property type="entry name" value="Rad4, beta-hairpin domain BHD1"/>
    <property type="match status" value="1"/>
</dbReference>
<evidence type="ECO:0000256" key="3">
    <source>
        <dbReference type="ARBA" id="ARBA00022763"/>
    </source>
</evidence>
<name>A0A0C2WYH2_SERVB</name>
<dbReference type="Proteomes" id="UP000054097">
    <property type="component" value="Unassembled WGS sequence"/>
</dbReference>
<evidence type="ECO:0000259" key="7">
    <source>
        <dbReference type="SMART" id="SM01030"/>
    </source>
</evidence>
<reference evidence="10 11" key="1">
    <citation type="submission" date="2014-04" db="EMBL/GenBank/DDBJ databases">
        <authorList>
            <consortium name="DOE Joint Genome Institute"/>
            <person name="Kuo A."/>
            <person name="Zuccaro A."/>
            <person name="Kohler A."/>
            <person name="Nagy L.G."/>
            <person name="Floudas D."/>
            <person name="Copeland A."/>
            <person name="Barry K.W."/>
            <person name="Cichocki N."/>
            <person name="Veneault-Fourrey C."/>
            <person name="LaButti K."/>
            <person name="Lindquist E.A."/>
            <person name="Lipzen A."/>
            <person name="Lundell T."/>
            <person name="Morin E."/>
            <person name="Murat C."/>
            <person name="Sun H."/>
            <person name="Tunlid A."/>
            <person name="Henrissat B."/>
            <person name="Grigoriev I.V."/>
            <person name="Hibbett D.S."/>
            <person name="Martin F."/>
            <person name="Nordberg H.P."/>
            <person name="Cantor M.N."/>
            <person name="Hua S.X."/>
        </authorList>
    </citation>
    <scope>NUCLEOTIDE SEQUENCE [LARGE SCALE GENOMIC DNA]</scope>
    <source>
        <strain evidence="10 11">MAFF 305830</strain>
    </source>
</reference>
<dbReference type="InterPro" id="IPR018325">
    <property type="entry name" value="Rad4/PNGase_transGLS-fold"/>
</dbReference>
<dbReference type="PANTHER" id="PTHR12135">
    <property type="entry name" value="DNA REPAIR PROTEIN XP-C / RAD4"/>
    <property type="match status" value="1"/>
</dbReference>
<dbReference type="FunFam" id="3.30.70.2460:FF:000001">
    <property type="entry name" value="DNA repair protein Rad4 family"/>
    <property type="match status" value="1"/>
</dbReference>
<dbReference type="InterPro" id="IPR036985">
    <property type="entry name" value="Transglutaminase-like_sf"/>
</dbReference>
<feature type="compositionally biased region" description="Polar residues" evidence="6">
    <location>
        <begin position="716"/>
        <end position="726"/>
    </location>
</feature>
<feature type="domain" description="Rad4 beta-hairpin" evidence="7">
    <location>
        <begin position="354"/>
        <end position="404"/>
    </location>
</feature>
<proteinExistence type="inferred from homology"/>
<comment type="similarity">
    <text evidence="2">Belongs to the XPC family.</text>
</comment>
<accession>A0A0C2WYH2</accession>
<feature type="compositionally biased region" description="Basic and acidic residues" evidence="6">
    <location>
        <begin position="108"/>
        <end position="122"/>
    </location>
</feature>
<sequence length="755" mass="86227">MHTIALLASFSYRNRWINDPLLHARLLSLTPLPLQLAFSMIHPKTQPDASRRARLFESACFKLTDWWHTTFRIEPNKGIINQTFQEVEMQRLINEQRKKRDAKGKGRAISEDKIDDSLPNSDRLRSEKSLMKHALLRKGSADTSSLLFTALCRALDIPARLVVSLQAVPWSSKSERIKSEDSEPVTNHALAEPDPSHTPQPGSPPEEHSSDTAKPRGGSKIHKRRLTLSYPFDVEPPLEGWPPVVWTEVFSRAEGRWIPIDPIRYLVDKKKMFEPPPNCRINRMMYVVAYEEDGYARDVTMRYAREYGAKTAKARASSRRGQSDWWARVIGILTRPYRLHRDDIEDAEFQSLQYIEGMPTSIGGFKDHPIYALERHLRRDEVIYPLQEIGKFRGMSVYPRSNVQRLRTAETWLHEGRIIQIGQQPLKRVAQRAHTLNRKRIVELAKADAPTEVPTQGVYAEWQTELYIPEPVVDGKVPKNDFGNINLFVPTMLPRGAAHLPFQGIAKITRQLQIDYAPAVTGFEFRKGHANPIITGVVVAVEHEDLVLSAYWESARAADQAEKAKRYERVIQRWTRLIQGLRLRKRLMEDYGTTEAVASLAKGEVPSAPGGFLTEYEGVIEHFSLPKTRIVQVHEDSLTPGDDEASPAADYDPHRSWSDPLPEENHDTVTSVTVVEERLPKTLRQYAAERSDHVQNTSKPVQQPTKMKTNRKTKRPLSSDSSTSEGETVPRPKRLRRTPLKREPRSGVRKSTRTR</sequence>
<dbReference type="STRING" id="933852.A0A0C2WYH2"/>
<dbReference type="SMART" id="SM01032">
    <property type="entry name" value="BHD_3"/>
    <property type="match status" value="1"/>
</dbReference>
<feature type="domain" description="Rad4 beta-hairpin" evidence="9">
    <location>
        <begin position="477"/>
        <end position="551"/>
    </location>
</feature>
<evidence type="ECO:0000256" key="4">
    <source>
        <dbReference type="ARBA" id="ARBA00023204"/>
    </source>
</evidence>
<dbReference type="Gene3D" id="3.90.260.10">
    <property type="entry name" value="Transglutaminase-like"/>
    <property type="match status" value="1"/>
</dbReference>
<dbReference type="Gene3D" id="3.30.60.290">
    <property type="entry name" value="Rad4, beta-hairpin domain BHD2"/>
    <property type="match status" value="1"/>
</dbReference>
<dbReference type="SUPFAM" id="SSF54001">
    <property type="entry name" value="Cysteine proteinases"/>
    <property type="match status" value="1"/>
</dbReference>
<keyword evidence="11" id="KW-1185">Reference proteome</keyword>
<feature type="compositionally biased region" description="Basic and acidic residues" evidence="6">
    <location>
        <begin position="205"/>
        <end position="214"/>
    </location>
</feature>
<dbReference type="GO" id="GO:0003697">
    <property type="term" value="F:single-stranded DNA binding"/>
    <property type="evidence" value="ECO:0007669"/>
    <property type="project" value="TreeGrafter"/>
</dbReference>
<evidence type="ECO:0000256" key="5">
    <source>
        <dbReference type="ARBA" id="ARBA00023242"/>
    </source>
</evidence>
<dbReference type="OrthoDB" id="300780at2759"/>
<keyword evidence="4" id="KW-0234">DNA repair</keyword>
<feature type="region of interest" description="Disordered" evidence="6">
    <location>
        <begin position="688"/>
        <end position="755"/>
    </location>
</feature>
<protein>
    <recommendedName>
        <fullName evidence="12">Rad4 beta-hairpin domain-containing protein</fullName>
    </recommendedName>
</protein>
<gene>
    <name evidence="10" type="ORF">M408DRAFT_276538</name>
</gene>
<evidence type="ECO:0000313" key="10">
    <source>
        <dbReference type="EMBL" id="KIM31103.1"/>
    </source>
</evidence>
<evidence type="ECO:0000256" key="6">
    <source>
        <dbReference type="SAM" id="MobiDB-lite"/>
    </source>
</evidence>
<dbReference type="GO" id="GO:0000111">
    <property type="term" value="C:nucleotide-excision repair factor 2 complex"/>
    <property type="evidence" value="ECO:0007669"/>
    <property type="project" value="TreeGrafter"/>
</dbReference>
<evidence type="ECO:0000313" key="11">
    <source>
        <dbReference type="Proteomes" id="UP000054097"/>
    </source>
</evidence>
<dbReference type="InterPro" id="IPR018328">
    <property type="entry name" value="Rad4_beta-hairpin_dom3"/>
</dbReference>
<comment type="subcellular location">
    <subcellularLocation>
        <location evidence="1">Nucleus</location>
    </subcellularLocation>
</comment>
<evidence type="ECO:0000256" key="2">
    <source>
        <dbReference type="ARBA" id="ARBA00009525"/>
    </source>
</evidence>
<keyword evidence="3" id="KW-0227">DNA damage</keyword>
<dbReference type="GO" id="GO:0071942">
    <property type="term" value="C:XPC complex"/>
    <property type="evidence" value="ECO:0007669"/>
    <property type="project" value="TreeGrafter"/>
</dbReference>
<dbReference type="Pfam" id="PF03835">
    <property type="entry name" value="Rad4"/>
    <property type="match status" value="1"/>
</dbReference>
<dbReference type="SMART" id="SM01031">
    <property type="entry name" value="BHD_2"/>
    <property type="match status" value="1"/>
</dbReference>
<dbReference type="GO" id="GO:0006298">
    <property type="term" value="P:mismatch repair"/>
    <property type="evidence" value="ECO:0007669"/>
    <property type="project" value="TreeGrafter"/>
</dbReference>
<feature type="compositionally biased region" description="Basic residues" evidence="6">
    <location>
        <begin position="97"/>
        <end position="106"/>
    </location>
</feature>
<evidence type="ECO:0000259" key="9">
    <source>
        <dbReference type="SMART" id="SM01032"/>
    </source>
</evidence>
<dbReference type="InterPro" id="IPR018326">
    <property type="entry name" value="Rad4_beta-hairpin_dom1"/>
</dbReference>
<dbReference type="HOGENOM" id="CLU_003639_2_0_1"/>
<dbReference type="Pfam" id="PF10403">
    <property type="entry name" value="BHD_1"/>
    <property type="match status" value="1"/>
</dbReference>
<evidence type="ECO:0008006" key="12">
    <source>
        <dbReference type="Google" id="ProtNLM"/>
    </source>
</evidence>
<organism evidence="10 11">
    <name type="scientific">Serendipita vermifera MAFF 305830</name>
    <dbReference type="NCBI Taxonomy" id="933852"/>
    <lineage>
        <taxon>Eukaryota</taxon>
        <taxon>Fungi</taxon>
        <taxon>Dikarya</taxon>
        <taxon>Basidiomycota</taxon>
        <taxon>Agaricomycotina</taxon>
        <taxon>Agaricomycetes</taxon>
        <taxon>Sebacinales</taxon>
        <taxon>Serendipitaceae</taxon>
        <taxon>Serendipita</taxon>
    </lineage>
</organism>
<keyword evidence="5" id="KW-0539">Nucleus</keyword>
<dbReference type="GO" id="GO:0003684">
    <property type="term" value="F:damaged DNA binding"/>
    <property type="evidence" value="ECO:0007669"/>
    <property type="project" value="InterPro"/>
</dbReference>
<reference evidence="11" key="2">
    <citation type="submission" date="2015-01" db="EMBL/GenBank/DDBJ databases">
        <title>Evolutionary Origins and Diversification of the Mycorrhizal Mutualists.</title>
        <authorList>
            <consortium name="DOE Joint Genome Institute"/>
            <consortium name="Mycorrhizal Genomics Consortium"/>
            <person name="Kohler A."/>
            <person name="Kuo A."/>
            <person name="Nagy L.G."/>
            <person name="Floudas D."/>
            <person name="Copeland A."/>
            <person name="Barry K.W."/>
            <person name="Cichocki N."/>
            <person name="Veneault-Fourrey C."/>
            <person name="LaButti K."/>
            <person name="Lindquist E.A."/>
            <person name="Lipzen A."/>
            <person name="Lundell T."/>
            <person name="Morin E."/>
            <person name="Murat C."/>
            <person name="Riley R."/>
            <person name="Ohm R."/>
            <person name="Sun H."/>
            <person name="Tunlid A."/>
            <person name="Henrissat B."/>
            <person name="Grigoriev I.V."/>
            <person name="Hibbett D.S."/>
            <person name="Martin F."/>
        </authorList>
    </citation>
    <scope>NUCLEOTIDE SEQUENCE [LARGE SCALE GENOMIC DNA]</scope>
    <source>
        <strain evidence="11">MAFF 305830</strain>
    </source>
</reference>
<feature type="domain" description="Rad4 beta-hairpin" evidence="8">
    <location>
        <begin position="406"/>
        <end position="470"/>
    </location>
</feature>
<feature type="region of interest" description="Disordered" evidence="6">
    <location>
        <begin position="637"/>
        <end position="676"/>
    </location>
</feature>
<dbReference type="InterPro" id="IPR004583">
    <property type="entry name" value="DNA_repair_Rad4"/>
</dbReference>
<dbReference type="InterPro" id="IPR038765">
    <property type="entry name" value="Papain-like_cys_pep_sf"/>
</dbReference>
<dbReference type="GO" id="GO:0006289">
    <property type="term" value="P:nucleotide-excision repair"/>
    <property type="evidence" value="ECO:0007669"/>
    <property type="project" value="InterPro"/>
</dbReference>
<dbReference type="Gene3D" id="3.30.70.2460">
    <property type="entry name" value="Rad4, beta-hairpin domain BHD3"/>
    <property type="match status" value="1"/>
</dbReference>
<dbReference type="InterPro" id="IPR042488">
    <property type="entry name" value="Rad4_BHD3_sf"/>
</dbReference>
<dbReference type="Pfam" id="PF10404">
    <property type="entry name" value="BHD_2"/>
    <property type="match status" value="1"/>
</dbReference>
<dbReference type="EMBL" id="KN824283">
    <property type="protein sequence ID" value="KIM31103.1"/>
    <property type="molecule type" value="Genomic_DNA"/>
</dbReference>